<dbReference type="EMBL" id="LN906597">
    <property type="protein sequence ID" value="CUT17562.1"/>
    <property type="molecule type" value="Genomic_DNA"/>
</dbReference>
<feature type="compositionally biased region" description="Gly residues" evidence="1">
    <location>
        <begin position="237"/>
        <end position="246"/>
    </location>
</feature>
<accession>A0A0S4M4C3</accession>
<sequence length="605" mass="62154">MNPYVGGSSSSNVGGGSSDGRGGHGASSRLRSISTSSSSSSVMMSARRAGASARVGAMGPMVGVGAAVLSAAYSQSHSSSTMAGTNQAYPGGARPRTRTVSGYQYGYRPGGGSHHVQGVVASGGHNTGQGSRVVTRPRVGSVSSYHHRGGYSSAQSRGGFRGGASSSGAMTRMETFVGHPAAQGQGVGGPQWGKLGARPRMGTSAVGHHSDQGRGGSQGGALGARPRMGTSAVGHHSGQGVGGFQGGQASTRHRAKSDASNLRGQVNDGSLWISEATNSAMHGSFSGTQLTGSQSSLFAAISGSGPEYSGEGNSSKGKVECGFGGACGASDYRCDDGGFGEYEARIRSSSLAAGCADRRPILFGSKSKGSFLDRGGCNPDYRQGDGDKDWSHQQRVRSQSVAVGLGKKEDLQGTVSKGVTGAVANSSKGLGGDWFSHRRGRSKSFGLGMMSEGLSKSTRWGWLGNPSVAYPESKYGRESPRRIDSASSFFMPPKATEVSSFGGNFVSCNDSVMVVDKEGKASFIDGNKPLMIVMGGRITSLGLGHPDNKEGDDVEKDKGDGSSCDDELLVLSPDNDAEDEVDSGADKGKNEGKKKKGFFKRFFSK</sequence>
<feature type="compositionally biased region" description="Low complexity" evidence="1">
    <location>
        <begin position="152"/>
        <end position="167"/>
    </location>
</feature>
<feature type="region of interest" description="Disordered" evidence="1">
    <location>
        <begin position="542"/>
        <end position="593"/>
    </location>
</feature>
<gene>
    <name evidence="2" type="ORF">Ark11_0727</name>
</gene>
<keyword evidence="3" id="KW-1185">Reference proteome</keyword>
<feature type="compositionally biased region" description="Low complexity" evidence="1">
    <location>
        <begin position="26"/>
        <end position="45"/>
    </location>
</feature>
<feature type="region of interest" description="Disordered" evidence="1">
    <location>
        <begin position="142"/>
        <end position="167"/>
    </location>
</feature>
<feature type="compositionally biased region" description="Low complexity" evidence="1">
    <location>
        <begin position="1"/>
        <end position="12"/>
    </location>
</feature>
<evidence type="ECO:0000256" key="1">
    <source>
        <dbReference type="SAM" id="MobiDB-lite"/>
    </source>
</evidence>
<feature type="region of interest" description="Disordered" evidence="1">
    <location>
        <begin position="1"/>
        <end position="45"/>
    </location>
</feature>
<feature type="region of interest" description="Disordered" evidence="1">
    <location>
        <begin position="180"/>
        <end position="265"/>
    </location>
</feature>
<feature type="compositionally biased region" description="Gly residues" evidence="1">
    <location>
        <begin position="13"/>
        <end position="25"/>
    </location>
</feature>
<proteinExistence type="predicted"/>
<evidence type="ECO:0000313" key="3">
    <source>
        <dbReference type="Proteomes" id="UP000198651"/>
    </source>
</evidence>
<feature type="region of interest" description="Disordered" evidence="1">
    <location>
        <begin position="374"/>
        <end position="405"/>
    </location>
</feature>
<evidence type="ECO:0000313" key="2">
    <source>
        <dbReference type="EMBL" id="CUT17562.1"/>
    </source>
</evidence>
<organism evidence="2 3">
    <name type="scientific">Candidatus Ichthyocystis hellenicum</name>
    <dbReference type="NCBI Taxonomy" id="1561003"/>
    <lineage>
        <taxon>Bacteria</taxon>
        <taxon>Pseudomonadati</taxon>
        <taxon>Pseudomonadota</taxon>
        <taxon>Betaproteobacteria</taxon>
        <taxon>Burkholderiales</taxon>
        <taxon>Candidatus Ichthyocystis</taxon>
    </lineage>
</organism>
<name>A0A0S4M4C3_9BURK</name>
<dbReference type="RefSeq" id="WP_092490480.1">
    <property type="nucleotide sequence ID" value="NZ_LN906597.1"/>
</dbReference>
<feature type="compositionally biased region" description="Gly residues" evidence="1">
    <location>
        <begin position="213"/>
        <end position="222"/>
    </location>
</feature>
<dbReference type="AlphaFoldDB" id="A0A0S4M4C3"/>
<dbReference type="Proteomes" id="UP000198651">
    <property type="component" value="Chromosome I"/>
</dbReference>
<reference evidence="3" key="1">
    <citation type="submission" date="2015-11" db="EMBL/GenBank/DDBJ databases">
        <authorList>
            <person name="Seth-Smith H.M.B."/>
        </authorList>
    </citation>
    <scope>NUCLEOTIDE SEQUENCE [LARGE SCALE GENOMIC DNA]</scope>
    <source>
        <strain evidence="3">2013Ark11</strain>
    </source>
</reference>
<protein>
    <submittedName>
        <fullName evidence="2">Uncharacterized protein</fullName>
    </submittedName>
</protein>
<feature type="compositionally biased region" description="Basic and acidic residues" evidence="1">
    <location>
        <begin position="546"/>
        <end position="560"/>
    </location>
</feature>
<feature type="compositionally biased region" description="Basic and acidic residues" evidence="1">
    <location>
        <begin position="382"/>
        <end position="392"/>
    </location>
</feature>